<reference evidence="2" key="3">
    <citation type="submission" date="2010-08" db="EMBL/GenBank/DDBJ databases">
        <authorList>
            <person name="Durkin A.S."/>
            <person name="Nelson K.E."/>
            <person name="Morrison M."/>
            <person name="Forsberg C.W."/>
            <person name="Wilson D.B."/>
            <person name="Russell J.B."/>
            <person name="Cann I.K.O."/>
            <person name="Mackie R.I."/>
            <person name="White B.A."/>
        </authorList>
    </citation>
    <scope>NUCLEOTIDE SEQUENCE</scope>
    <source>
        <strain evidence="2">S85</strain>
    </source>
</reference>
<name>C9RNW5_FIBSS</name>
<accession>C9RNW5</accession>
<reference evidence="3" key="2">
    <citation type="submission" date="2010-08" db="EMBL/GenBank/DDBJ databases">
        <title>Complete sequence of Fibrobacter succinogenes subsp. succinogenes S85.</title>
        <authorList>
            <person name="Durkin A.S."/>
            <person name="Nelson K.E."/>
            <person name="Morrison M."/>
            <person name="Forsberg C.W."/>
            <person name="Wilson D.B."/>
            <person name="Russell J.B."/>
            <person name="Cann I.K.O."/>
            <person name="Mackie R.I."/>
            <person name="White B.A."/>
        </authorList>
    </citation>
    <scope>NUCLEOTIDE SEQUENCE [LARGE SCALE GENOMIC DNA]</scope>
    <source>
        <strain evidence="3">ATCC 19169 / S85</strain>
    </source>
</reference>
<dbReference type="eggNOG" id="COG2849">
    <property type="taxonomic scope" value="Bacteria"/>
</dbReference>
<dbReference type="EMBL" id="CP001792">
    <property type="protein sequence ID" value="ACX76433.1"/>
    <property type="molecule type" value="Genomic_DNA"/>
</dbReference>
<proteinExistence type="predicted"/>
<dbReference type="OrthoDB" id="1525027at2"/>
<dbReference type="STRING" id="59374.FSU_0107"/>
<dbReference type="Pfam" id="PF03382">
    <property type="entry name" value="DUF285"/>
    <property type="match status" value="3"/>
</dbReference>
<keyword evidence="4" id="KW-1185">Reference proteome</keyword>
<dbReference type="PATRIC" id="fig|59374.8.peg.103"/>
<dbReference type="Proteomes" id="UP000001497">
    <property type="component" value="Chromosome"/>
</dbReference>
<dbReference type="AlphaFoldDB" id="C9RNW5"/>
<reference evidence="1 4" key="1">
    <citation type="submission" date="2009-10" db="EMBL/GenBank/DDBJ databases">
        <title>Complete sequence of Fibrobacter succinogenes subsp. succinogenes S85.</title>
        <authorList>
            <consortium name="US DOE Joint Genome Institute"/>
            <person name="Lucas S."/>
            <person name="Copeland A."/>
            <person name="Lapidus A."/>
            <person name="Glavina del Rio T."/>
            <person name="Tice H."/>
            <person name="Bruce D."/>
            <person name="Goodwin L."/>
            <person name="Pitluck S."/>
            <person name="Chertkov O."/>
            <person name="Detter J.C."/>
            <person name="Han C."/>
            <person name="Tapia R."/>
            <person name="Larimer F."/>
            <person name="Land M."/>
            <person name="Hauser L."/>
            <person name="Kyrpides N."/>
            <person name="Mikhailova N."/>
            <person name="Weimer P.J."/>
            <person name="Stevenson D.M."/>
            <person name="Boyum J."/>
            <person name="Brumm P.I."/>
            <person name="Mead D."/>
        </authorList>
    </citation>
    <scope>NUCLEOTIDE SEQUENCE [LARGE SCALE GENOMIC DNA]</scope>
    <source>
        <strain evidence="4">ATCC 19169 / S85</strain>
        <strain evidence="1">S85</strain>
    </source>
</reference>
<dbReference type="EMBL" id="CP002158">
    <property type="protein sequence ID" value="ADL25220.1"/>
    <property type="molecule type" value="Genomic_DNA"/>
</dbReference>
<protein>
    <submittedName>
        <fullName evidence="1">Lipoprotein</fullName>
    </submittedName>
</protein>
<keyword evidence="1" id="KW-0449">Lipoprotein</keyword>
<dbReference type="KEGG" id="fsu:Fisuc_2851"/>
<dbReference type="RefSeq" id="WP_014544963.1">
    <property type="nucleotide sequence ID" value="NC_013410.1"/>
</dbReference>
<evidence type="ECO:0000313" key="1">
    <source>
        <dbReference type="EMBL" id="ACX76433.1"/>
    </source>
</evidence>
<organism evidence="2 3">
    <name type="scientific">Fibrobacter succinogenes (strain ATCC 19169 / S85)</name>
    <dbReference type="NCBI Taxonomy" id="59374"/>
    <lineage>
        <taxon>Bacteria</taxon>
        <taxon>Pseudomonadati</taxon>
        <taxon>Fibrobacterota</taxon>
        <taxon>Fibrobacteria</taxon>
        <taxon>Fibrobacterales</taxon>
        <taxon>Fibrobacteraceae</taxon>
        <taxon>Fibrobacter</taxon>
    </lineage>
</organism>
<sequence length="647" mass="73805">MATKKTEEKVVAKDKEHLEKLIKAAIKKNGVKCDLNFIDVSKVQNMSRMFALSKFNGDISQWDVSNVTDMSYMFDGSSFNGDISKWDVSNVTNMSNMFGYSQFNGDISKWNVSNVEYMYSMFCNSPFNGDISKWDVSNVTNMSYMFECSQFNGDISNWNVSNVTNMSYMFECSQFNGDISNWNVSNVTNMSQMFAGSQFNGDISNWNVSNVTNMSYMFECSQFNGDISNWNVSNVTDMSFMFEAGKNFMFGRSQFNGNISNWDVSNVTNMSFMFGRSQFNGDISNWDVSKVTNMQGMFAESIFNGDISNWNVSNVTDMDYMFARSQFNGDISKWDVSKVKNKKVIFSDSLLEKSDNLPKGVSKSKNASQKKPSTKKPENLFMLNTITMSDAQIKKFNSIYNEKNIPEIFGKKGAALNKILSGKTTFKTAKTPPIEVYKDMAEKGLEFNIHWEGTEFTELESWGVGNGNAKGGNFWYCIDFNETRAKFLEDYDQDWNPQSSEFVKHMDEYGNNCEIKKFQVVVHGDSQQKIFALPVKKLLEPNKSTEKGLVIFKIPYYLEGNYDSAGRSCKDFSDNLRCTSKDSKKELYLLDKKGQKIKSILDFDHSEPDKNGDVYYPVPASDFEKKSKNKTLTQEAIAKWKKLLGMK</sequence>
<dbReference type="KEGG" id="fsc:FSU_0107"/>
<dbReference type="InterPro" id="IPR011889">
    <property type="entry name" value="Liste_lipo_26"/>
</dbReference>
<dbReference type="Proteomes" id="UP000000517">
    <property type="component" value="Chromosome"/>
</dbReference>
<dbReference type="NCBIfam" id="TIGR02167">
    <property type="entry name" value="Liste_lipo_26"/>
    <property type="match status" value="10"/>
</dbReference>
<evidence type="ECO:0000313" key="2">
    <source>
        <dbReference type="EMBL" id="ADL25220.1"/>
    </source>
</evidence>
<dbReference type="HOGENOM" id="CLU_423206_0_0_0"/>
<evidence type="ECO:0000313" key="3">
    <source>
        <dbReference type="Proteomes" id="UP000000517"/>
    </source>
</evidence>
<gene>
    <name evidence="1" type="ordered locus">Fisuc_2851</name>
    <name evidence="2" type="ordered locus">FSU_0107</name>
</gene>
<evidence type="ECO:0000313" key="4">
    <source>
        <dbReference type="Proteomes" id="UP000001497"/>
    </source>
</evidence>
<dbReference type="InterPro" id="IPR005046">
    <property type="entry name" value="DUF285"/>
</dbReference>